<dbReference type="SUPFAM" id="SSF51735">
    <property type="entry name" value="NAD(P)-binding Rossmann-fold domains"/>
    <property type="match status" value="1"/>
</dbReference>
<name>A0ABV6L177_9BACI</name>
<evidence type="ECO:0000259" key="7">
    <source>
        <dbReference type="Pfam" id="PF14824"/>
    </source>
</evidence>
<dbReference type="InterPro" id="IPR006367">
    <property type="entry name" value="Sirohaem_synthase_N"/>
</dbReference>
<evidence type="ECO:0000256" key="1">
    <source>
        <dbReference type="ARBA" id="ARBA00005010"/>
    </source>
</evidence>
<dbReference type="EMBL" id="JBHLUU010000127">
    <property type="protein sequence ID" value="MFC0478111.1"/>
    <property type="molecule type" value="Genomic_DNA"/>
</dbReference>
<evidence type="ECO:0000256" key="3">
    <source>
        <dbReference type="ARBA" id="ARBA00023002"/>
    </source>
</evidence>
<keyword evidence="3" id="KW-0560">Oxidoreductase</keyword>
<gene>
    <name evidence="8" type="ORF">ACFFHF_23260</name>
</gene>
<feature type="domain" description="Siroheme synthase central" evidence="7">
    <location>
        <begin position="119"/>
        <end position="145"/>
    </location>
</feature>
<accession>A0ABV6L177</accession>
<dbReference type="PANTHER" id="PTHR35330:SF1">
    <property type="entry name" value="SIROHEME BIOSYNTHESIS PROTEIN MET8"/>
    <property type="match status" value="1"/>
</dbReference>
<evidence type="ECO:0000256" key="4">
    <source>
        <dbReference type="ARBA" id="ARBA00023027"/>
    </source>
</evidence>
<dbReference type="EC" id="1.3.1.76" evidence="2"/>
<keyword evidence="4" id="KW-0520">NAD</keyword>
<protein>
    <recommendedName>
        <fullName evidence="2">precorrin-2 dehydrogenase</fullName>
        <ecNumber evidence="2">1.3.1.76</ecNumber>
    </recommendedName>
</protein>
<evidence type="ECO:0000256" key="2">
    <source>
        <dbReference type="ARBA" id="ARBA00012400"/>
    </source>
</evidence>
<dbReference type="SUPFAM" id="SSF75615">
    <property type="entry name" value="Siroheme synthase middle domains-like"/>
    <property type="match status" value="1"/>
</dbReference>
<dbReference type="Gene3D" id="3.40.50.720">
    <property type="entry name" value="NAD(P)-binding Rossmann-like Domain"/>
    <property type="match status" value="1"/>
</dbReference>
<dbReference type="RefSeq" id="WP_340903508.1">
    <property type="nucleotide sequence ID" value="NZ_JBHLUU010000127.1"/>
</dbReference>
<dbReference type="InterPro" id="IPR042518">
    <property type="entry name" value="SirC_C"/>
</dbReference>
<dbReference type="InterPro" id="IPR028281">
    <property type="entry name" value="Sirohaem_synthase_central"/>
</dbReference>
<dbReference type="Proteomes" id="UP001589738">
    <property type="component" value="Unassembled WGS sequence"/>
</dbReference>
<organism evidence="8 9">
    <name type="scientific">Robertmurraya beringensis</name>
    <dbReference type="NCBI Taxonomy" id="641660"/>
    <lineage>
        <taxon>Bacteria</taxon>
        <taxon>Bacillati</taxon>
        <taxon>Bacillota</taxon>
        <taxon>Bacilli</taxon>
        <taxon>Bacillales</taxon>
        <taxon>Bacillaceae</taxon>
        <taxon>Robertmurraya</taxon>
    </lineage>
</organism>
<keyword evidence="9" id="KW-1185">Reference proteome</keyword>
<dbReference type="Pfam" id="PF22440">
    <property type="entry name" value="SirC_C"/>
    <property type="match status" value="1"/>
</dbReference>
<evidence type="ECO:0000313" key="8">
    <source>
        <dbReference type="EMBL" id="MFC0478111.1"/>
    </source>
</evidence>
<comment type="caution">
    <text evidence="8">The sequence shown here is derived from an EMBL/GenBank/DDBJ whole genome shotgun (WGS) entry which is preliminary data.</text>
</comment>
<evidence type="ECO:0000256" key="6">
    <source>
        <dbReference type="ARBA" id="ARBA00047561"/>
    </source>
</evidence>
<dbReference type="InterPro" id="IPR028161">
    <property type="entry name" value="Met8-like"/>
</dbReference>
<keyword evidence="5" id="KW-0627">Porphyrin biosynthesis</keyword>
<dbReference type="InterPro" id="IPR036291">
    <property type="entry name" value="NAD(P)-bd_dom_sf"/>
</dbReference>
<reference evidence="8 9" key="1">
    <citation type="submission" date="2024-09" db="EMBL/GenBank/DDBJ databases">
        <authorList>
            <person name="Sun Q."/>
            <person name="Mori K."/>
        </authorList>
    </citation>
    <scope>NUCLEOTIDE SEQUENCE [LARGE SCALE GENOMIC DNA]</scope>
    <source>
        <strain evidence="8 9">CGMCC 1.9126</strain>
    </source>
</reference>
<comment type="pathway">
    <text evidence="1">Porphyrin-containing compound metabolism; siroheme biosynthesis; sirohydrochlorin from precorrin-2: step 1/1.</text>
</comment>
<evidence type="ECO:0000256" key="5">
    <source>
        <dbReference type="ARBA" id="ARBA00023244"/>
    </source>
</evidence>
<dbReference type="Pfam" id="PF14824">
    <property type="entry name" value="Sirohm_synth_M"/>
    <property type="match status" value="1"/>
</dbReference>
<dbReference type="Pfam" id="PF13241">
    <property type="entry name" value="NAD_binding_7"/>
    <property type="match status" value="1"/>
</dbReference>
<evidence type="ECO:0000313" key="9">
    <source>
        <dbReference type="Proteomes" id="UP001589738"/>
    </source>
</evidence>
<dbReference type="NCBIfam" id="TIGR01470">
    <property type="entry name" value="cysG_Nterm"/>
    <property type="match status" value="1"/>
</dbReference>
<dbReference type="PANTHER" id="PTHR35330">
    <property type="entry name" value="SIROHEME BIOSYNTHESIS PROTEIN MET8"/>
    <property type="match status" value="1"/>
</dbReference>
<comment type="catalytic activity">
    <reaction evidence="6">
        <text>precorrin-2 + NAD(+) = sirohydrochlorin + NADH + 2 H(+)</text>
        <dbReference type="Rhea" id="RHEA:15613"/>
        <dbReference type="ChEBI" id="CHEBI:15378"/>
        <dbReference type="ChEBI" id="CHEBI:57540"/>
        <dbReference type="ChEBI" id="CHEBI:57945"/>
        <dbReference type="ChEBI" id="CHEBI:58351"/>
        <dbReference type="ChEBI" id="CHEBI:58827"/>
        <dbReference type="EC" id="1.3.1.76"/>
    </reaction>
</comment>
<dbReference type="Gene3D" id="1.10.8.610">
    <property type="entry name" value="SirC, precorrin-2 dehydrogenase, C-terminal helical domain-like"/>
    <property type="match status" value="1"/>
</dbReference>
<sequence>MENLYPVFINLKYKKVCIIGGGRIAARKLEGLLQSEAVITIISPTLMESIFPYVNSGLVHWIQKSFELSDIEDAFYIISATNDPHVSSELRKGVSPSQLINFADDYSSSNVIVPSVVRRGRLAIAVTTSGASPSLSKKIKKDLEAIYSKDYEDYVEFLMEKRSYIQESVNDTDKRRKLLSLLVEDPIFRTEEREKRFQKIYKKINNNCE</sequence>
<proteinExistence type="predicted"/>